<dbReference type="PROSITE" id="PS51257">
    <property type="entry name" value="PROKAR_LIPOPROTEIN"/>
    <property type="match status" value="1"/>
</dbReference>
<dbReference type="EMBL" id="CP018258">
    <property type="protein sequence ID" value="APV45472.1"/>
    <property type="molecule type" value="Genomic_DNA"/>
</dbReference>
<reference evidence="2" key="1">
    <citation type="submission" date="2016-11" db="EMBL/GenBank/DDBJ databases">
        <title>Dehalogenimonas formicexedens sp. nov., a chlorinated alkane respiring bacterium isolated from contaminated groundwater.</title>
        <authorList>
            <person name="Key T.A."/>
            <person name="Bowman K.S."/>
            <person name="Lee I."/>
            <person name="Chun J."/>
            <person name="Albuquerque L."/>
            <person name="da Costa M.S."/>
            <person name="Rainey F.A."/>
            <person name="Moe W.M."/>
        </authorList>
    </citation>
    <scope>NUCLEOTIDE SEQUENCE [LARGE SCALE GENOMIC DNA]</scope>
    <source>
        <strain evidence="2">NSZ-14</strain>
    </source>
</reference>
<keyword evidence="2" id="KW-1185">Reference proteome</keyword>
<evidence type="ECO:0008006" key="3">
    <source>
        <dbReference type="Google" id="ProtNLM"/>
    </source>
</evidence>
<protein>
    <recommendedName>
        <fullName evidence="3">Lipoprotein</fullName>
    </recommendedName>
</protein>
<gene>
    <name evidence="1" type="ORF">Dform_02168</name>
</gene>
<dbReference type="OrthoDB" id="163809at2"/>
<dbReference type="AlphaFoldDB" id="A0A1P8FAJ3"/>
<dbReference type="RefSeq" id="WP_076004964.1">
    <property type="nucleotide sequence ID" value="NZ_CP018258.1"/>
</dbReference>
<dbReference type="STRING" id="1839801.Dform_02168"/>
<name>A0A1P8FAJ3_9CHLR</name>
<evidence type="ECO:0000313" key="2">
    <source>
        <dbReference type="Proteomes" id="UP000185934"/>
    </source>
</evidence>
<proteinExistence type="predicted"/>
<dbReference type="Proteomes" id="UP000185934">
    <property type="component" value="Chromosome"/>
</dbReference>
<accession>A0A1P8FAJ3</accession>
<organism evidence="1 2">
    <name type="scientific">Dehalogenimonas formicexedens</name>
    <dbReference type="NCBI Taxonomy" id="1839801"/>
    <lineage>
        <taxon>Bacteria</taxon>
        <taxon>Bacillati</taxon>
        <taxon>Chloroflexota</taxon>
        <taxon>Dehalococcoidia</taxon>
        <taxon>Dehalococcoidales</taxon>
        <taxon>Dehalococcoidaceae</taxon>
        <taxon>Dehalogenimonas</taxon>
    </lineage>
</organism>
<sequence length="138" mass="15113">MKNIMVAVVGVLILAIGLTGCGEKPLNASLGQSVDLKPGQAVELNSEKMTLKFEKVLNDSRCPEGASCVWEGQVQCLVTLDLDGKKEQITLTQRGSDEGASQIYNRYLIKFDVTPYPRLNQTIGQSDYRLHVTVTIIS</sequence>
<evidence type="ECO:0000313" key="1">
    <source>
        <dbReference type="EMBL" id="APV45472.1"/>
    </source>
</evidence>
<dbReference type="KEGG" id="dfo:Dform_02168"/>